<gene>
    <name evidence="3" type="ORF">EFK07_27505</name>
    <name evidence="2" type="ORF">HB13667_02105</name>
</gene>
<sequence length="213" mass="22651">MRTDELITLLATGVPAVDKHLFGKRFALALVVSVLGAALLMTLLFGVRPDLAQVARLPLFYAKLALPVALLPGALYLTRRTACPGGRVGGAWVMLCIPLLVLWLASAYTLLEAPLAARLPLTLGRTWKGCPFKILLLSLPGIVAFSWALRGLAPTRLPLAGAGAGALAGTLATLVYCLHCPEMTVPFWGVWYVLGMALPTALGALLGRCVLRW</sequence>
<keyword evidence="1" id="KW-1133">Transmembrane helix</keyword>
<dbReference type="AlphaFoldDB" id="A0A0P7DCY1"/>
<evidence type="ECO:0000256" key="1">
    <source>
        <dbReference type="SAM" id="Phobius"/>
    </source>
</evidence>
<dbReference type="RefSeq" id="WP_021703079.1">
    <property type="nucleotide sequence ID" value="NZ_BKWG01000070.1"/>
</dbReference>
<name>A0A0P7DCY1_PSEPU</name>
<organism evidence="2 4">
    <name type="scientific">Pseudomonas putida</name>
    <name type="common">Arthrobacter siderocapsulatus</name>
    <dbReference type="NCBI Taxonomy" id="303"/>
    <lineage>
        <taxon>Bacteria</taxon>
        <taxon>Pseudomonadati</taxon>
        <taxon>Pseudomonadota</taxon>
        <taxon>Gammaproteobacteria</taxon>
        <taxon>Pseudomonadales</taxon>
        <taxon>Pseudomonadaceae</taxon>
        <taxon>Pseudomonas</taxon>
    </lineage>
</organism>
<reference evidence="3 5" key="2">
    <citation type="submission" date="2018-10" db="EMBL/GenBank/DDBJ databases">
        <title>An outbreak of IMP-63 producing strain in France.</title>
        <authorList>
            <person name="Bour M."/>
            <person name="Liapis E."/>
            <person name="Plesiat P."/>
        </authorList>
    </citation>
    <scope>NUCLEOTIDE SEQUENCE [LARGE SCALE GENOMIC DNA]</scope>
    <source>
        <strain evidence="3 5">12917</strain>
    </source>
</reference>
<dbReference type="InterPro" id="IPR009495">
    <property type="entry name" value="NrsF"/>
</dbReference>
<dbReference type="Proteomes" id="UP000050437">
    <property type="component" value="Unassembled WGS sequence"/>
</dbReference>
<protein>
    <submittedName>
        <fullName evidence="3">DUF1109 domain-containing protein</fullName>
    </submittedName>
</protein>
<accession>A0A0P7DCY1</accession>
<evidence type="ECO:0000313" key="2">
    <source>
        <dbReference type="EMBL" id="KPM68406.1"/>
    </source>
</evidence>
<reference evidence="2 4" key="1">
    <citation type="submission" date="2015-10" db="EMBL/GenBank/DDBJ databases">
        <title>Pseudomonas putida clinical strains.</title>
        <authorList>
            <person name="Molina L."/>
            <person name="Udaondo Z."/>
        </authorList>
    </citation>
    <scope>NUCLEOTIDE SEQUENCE [LARGE SCALE GENOMIC DNA]</scope>
    <source>
        <strain evidence="2 4">HB13667</strain>
    </source>
</reference>
<feature type="transmembrane region" description="Helical" evidence="1">
    <location>
        <begin position="131"/>
        <end position="150"/>
    </location>
</feature>
<proteinExistence type="predicted"/>
<evidence type="ECO:0000313" key="3">
    <source>
        <dbReference type="EMBL" id="RNF81131.1"/>
    </source>
</evidence>
<keyword evidence="1" id="KW-0472">Membrane</keyword>
<feature type="transmembrane region" description="Helical" evidence="1">
    <location>
        <begin position="59"/>
        <end position="78"/>
    </location>
</feature>
<dbReference type="Proteomes" id="UP000278162">
    <property type="component" value="Unassembled WGS sequence"/>
</dbReference>
<feature type="transmembrane region" description="Helical" evidence="1">
    <location>
        <begin position="26"/>
        <end position="47"/>
    </location>
</feature>
<evidence type="ECO:0000313" key="4">
    <source>
        <dbReference type="Proteomes" id="UP000050437"/>
    </source>
</evidence>
<feature type="transmembrane region" description="Helical" evidence="1">
    <location>
        <begin position="188"/>
        <end position="211"/>
    </location>
</feature>
<evidence type="ECO:0000313" key="5">
    <source>
        <dbReference type="Proteomes" id="UP000278162"/>
    </source>
</evidence>
<dbReference type="Pfam" id="PF06532">
    <property type="entry name" value="NrsF"/>
    <property type="match status" value="1"/>
</dbReference>
<dbReference type="EMBL" id="LKKS01000017">
    <property type="protein sequence ID" value="KPM68406.1"/>
    <property type="molecule type" value="Genomic_DNA"/>
</dbReference>
<feature type="transmembrane region" description="Helical" evidence="1">
    <location>
        <begin position="157"/>
        <end position="176"/>
    </location>
</feature>
<keyword evidence="1" id="KW-0812">Transmembrane</keyword>
<comment type="caution">
    <text evidence="2">The sequence shown here is derived from an EMBL/GenBank/DDBJ whole genome shotgun (WGS) entry which is preliminary data.</text>
</comment>
<dbReference type="EMBL" id="RJAI01000086">
    <property type="protein sequence ID" value="RNF81131.1"/>
    <property type="molecule type" value="Genomic_DNA"/>
</dbReference>
<feature type="transmembrane region" description="Helical" evidence="1">
    <location>
        <begin position="90"/>
        <end position="111"/>
    </location>
</feature>